<reference evidence="2 3" key="1">
    <citation type="submission" date="2019-12" db="EMBL/GenBank/DDBJ databases">
        <title>Complete genome sequence of Algicella marina strain 9Alg 56(T) isolated from the red alga Tichocarpus crinitus.</title>
        <authorList>
            <person name="Kim S.-G."/>
            <person name="Nedashkovskaya O.I."/>
        </authorList>
    </citation>
    <scope>NUCLEOTIDE SEQUENCE [LARGE SCALE GENOMIC DNA]</scope>
    <source>
        <strain evidence="2 3">9Alg 56</strain>
    </source>
</reference>
<evidence type="ECO:0000313" key="2">
    <source>
        <dbReference type="EMBL" id="QHQ35254.1"/>
    </source>
</evidence>
<organism evidence="2 3">
    <name type="scientific">Algicella marina</name>
    <dbReference type="NCBI Taxonomy" id="2683284"/>
    <lineage>
        <taxon>Bacteria</taxon>
        <taxon>Pseudomonadati</taxon>
        <taxon>Pseudomonadota</taxon>
        <taxon>Alphaproteobacteria</taxon>
        <taxon>Rhodobacterales</taxon>
        <taxon>Paracoccaceae</taxon>
        <taxon>Algicella</taxon>
    </lineage>
</organism>
<dbReference type="InterPro" id="IPR000182">
    <property type="entry name" value="GNAT_dom"/>
</dbReference>
<dbReference type="InterPro" id="IPR041496">
    <property type="entry name" value="YitH/HolE_GNAT"/>
</dbReference>
<keyword evidence="3" id="KW-1185">Reference proteome</keyword>
<dbReference type="AlphaFoldDB" id="A0A6P1SX55"/>
<dbReference type="InterPro" id="IPR016181">
    <property type="entry name" value="Acyl_CoA_acyltransferase"/>
</dbReference>
<dbReference type="Gene3D" id="3.40.630.30">
    <property type="match status" value="1"/>
</dbReference>
<accession>A0A6P1SX55</accession>
<dbReference type="CDD" id="cd04301">
    <property type="entry name" value="NAT_SF"/>
    <property type="match status" value="1"/>
</dbReference>
<feature type="domain" description="N-acetyltransferase" evidence="1">
    <location>
        <begin position="1"/>
        <end position="141"/>
    </location>
</feature>
<dbReference type="GO" id="GO:0016747">
    <property type="term" value="F:acyltransferase activity, transferring groups other than amino-acyl groups"/>
    <property type="evidence" value="ECO:0007669"/>
    <property type="project" value="InterPro"/>
</dbReference>
<dbReference type="PANTHER" id="PTHR47237:SF1">
    <property type="entry name" value="SLL0310 PROTEIN"/>
    <property type="match status" value="1"/>
</dbReference>
<sequence>MIRVMTLADMETVLGWAQDEGWNPGLEDAAAYLAADPSGFLVNEQAGRPVAAVSVVNHTDNFAFLGLYLCHPEYRGRGFGYETWLAGLEHAGDRTIGLDGVPAQQANYRKSGFDMSGKTFRYEGRIPPIRCDAITPPRDKESNLLVHRYEEAFGYSMPTFLTHWFSDTKNRRTFILRDGSLLRGAVTIRRCAEGCKAGPLFATTAEEAKLLLAHGASVFGVDQITIDIPDTQSLPSEFERISGLACSFTTARMYRGTPPSPETSFAGLVSTATLELG</sequence>
<name>A0A6P1SX55_9RHOB</name>
<dbReference type="KEGG" id="amaq:GO499_08600"/>
<gene>
    <name evidence="2" type="ORF">GO499_08600</name>
</gene>
<dbReference type="PANTHER" id="PTHR47237">
    <property type="entry name" value="SLL0310 PROTEIN"/>
    <property type="match status" value="1"/>
</dbReference>
<dbReference type="PROSITE" id="PS51186">
    <property type="entry name" value="GNAT"/>
    <property type="match status" value="1"/>
</dbReference>
<dbReference type="Gene3D" id="3.40.630.90">
    <property type="match status" value="1"/>
</dbReference>
<dbReference type="Pfam" id="PF00583">
    <property type="entry name" value="Acetyltransf_1"/>
    <property type="match status" value="1"/>
</dbReference>
<dbReference type="RefSeq" id="WP_161861820.1">
    <property type="nucleotide sequence ID" value="NZ_CP046620.1"/>
</dbReference>
<dbReference type="Pfam" id="PF18014">
    <property type="entry name" value="Acetyltransf_18"/>
    <property type="match status" value="1"/>
</dbReference>
<keyword evidence="2" id="KW-0808">Transferase</keyword>
<protein>
    <submittedName>
        <fullName evidence="2">N-acetyltransferase</fullName>
    </submittedName>
</protein>
<dbReference type="Proteomes" id="UP000464495">
    <property type="component" value="Chromosome"/>
</dbReference>
<dbReference type="SUPFAM" id="SSF55729">
    <property type="entry name" value="Acyl-CoA N-acyltransferases (Nat)"/>
    <property type="match status" value="1"/>
</dbReference>
<evidence type="ECO:0000313" key="3">
    <source>
        <dbReference type="Proteomes" id="UP000464495"/>
    </source>
</evidence>
<evidence type="ECO:0000259" key="1">
    <source>
        <dbReference type="PROSITE" id="PS51186"/>
    </source>
</evidence>
<dbReference type="EMBL" id="CP046620">
    <property type="protein sequence ID" value="QHQ35254.1"/>
    <property type="molecule type" value="Genomic_DNA"/>
</dbReference>
<proteinExistence type="predicted"/>
<dbReference type="InterPro" id="IPR052729">
    <property type="entry name" value="Acyl/Acetyltrans_Enzymes"/>
</dbReference>